<proteinExistence type="predicted"/>
<gene>
    <name evidence="2" type="ORF">E2562_004685</name>
</gene>
<evidence type="ECO:0000313" key="2">
    <source>
        <dbReference type="EMBL" id="KAF0910693.1"/>
    </source>
</evidence>
<dbReference type="EMBL" id="SPHZ02000006">
    <property type="protein sequence ID" value="KAF0910693.1"/>
    <property type="molecule type" value="Genomic_DNA"/>
</dbReference>
<dbReference type="AlphaFoldDB" id="A0A6G1DG24"/>
<comment type="caution">
    <text evidence="2">The sequence shown here is derived from an EMBL/GenBank/DDBJ whole genome shotgun (WGS) entry which is preliminary data.</text>
</comment>
<feature type="region of interest" description="Disordered" evidence="1">
    <location>
        <begin position="1"/>
        <end position="33"/>
    </location>
</feature>
<protein>
    <submittedName>
        <fullName evidence="2">Uncharacterized protein</fullName>
    </submittedName>
</protein>
<name>A0A6G1DG24_9ORYZ</name>
<accession>A0A6G1DG24</accession>
<dbReference type="Proteomes" id="UP000479710">
    <property type="component" value="Unassembled WGS sequence"/>
</dbReference>
<evidence type="ECO:0000256" key="1">
    <source>
        <dbReference type="SAM" id="MobiDB-lite"/>
    </source>
</evidence>
<reference evidence="2 3" key="1">
    <citation type="submission" date="2019-11" db="EMBL/GenBank/DDBJ databases">
        <title>Whole genome sequence of Oryza granulata.</title>
        <authorList>
            <person name="Li W."/>
        </authorList>
    </citation>
    <scope>NUCLEOTIDE SEQUENCE [LARGE SCALE GENOMIC DNA]</scope>
    <source>
        <strain evidence="3">cv. Menghai</strain>
        <tissue evidence="2">Leaf</tissue>
    </source>
</reference>
<keyword evidence="3" id="KW-1185">Reference proteome</keyword>
<evidence type="ECO:0000313" key="3">
    <source>
        <dbReference type="Proteomes" id="UP000479710"/>
    </source>
</evidence>
<sequence length="88" mass="9464">MMAQQWDGDGGGDPRGSRRSSSAATARRETRAEHNHLLPAWPGLLPPNSDTLLVKWAAASTADLRGRALVFLRPSPYGRCARGVSVLP</sequence>
<organism evidence="2 3">
    <name type="scientific">Oryza meyeriana var. granulata</name>
    <dbReference type="NCBI Taxonomy" id="110450"/>
    <lineage>
        <taxon>Eukaryota</taxon>
        <taxon>Viridiplantae</taxon>
        <taxon>Streptophyta</taxon>
        <taxon>Embryophyta</taxon>
        <taxon>Tracheophyta</taxon>
        <taxon>Spermatophyta</taxon>
        <taxon>Magnoliopsida</taxon>
        <taxon>Liliopsida</taxon>
        <taxon>Poales</taxon>
        <taxon>Poaceae</taxon>
        <taxon>BOP clade</taxon>
        <taxon>Oryzoideae</taxon>
        <taxon>Oryzeae</taxon>
        <taxon>Oryzinae</taxon>
        <taxon>Oryza</taxon>
        <taxon>Oryza meyeriana</taxon>
    </lineage>
</organism>